<dbReference type="GO" id="GO:0005829">
    <property type="term" value="C:cytosol"/>
    <property type="evidence" value="ECO:0007669"/>
    <property type="project" value="TreeGrafter"/>
</dbReference>
<dbReference type="PANTHER" id="PTHR45948:SF1">
    <property type="entry name" value="TYROSINE-PROTEIN PHOSPHATASE DOMAIN-CONTAINING PROTEIN"/>
    <property type="match status" value="1"/>
</dbReference>
<keyword evidence="8 19" id="KW-0812">Transmembrane</keyword>
<comment type="similarity">
    <text evidence="4">Belongs to the cytochrome c oxidase IV family.</text>
</comment>
<evidence type="ECO:0000256" key="11">
    <source>
        <dbReference type="ARBA" id="ARBA00022912"/>
    </source>
</evidence>
<keyword evidence="11" id="KW-0904">Protein phosphatase</keyword>
<feature type="domain" description="Tyrosine-protein phosphatase" evidence="20">
    <location>
        <begin position="221"/>
        <end position="361"/>
    </location>
</feature>
<dbReference type="GO" id="GO:0006123">
    <property type="term" value="P:mitochondrial electron transport, cytochrome c to oxygen"/>
    <property type="evidence" value="ECO:0007669"/>
    <property type="project" value="InterPro"/>
</dbReference>
<organism evidence="22 23">
    <name type="scientific">Scophthalmus maximus</name>
    <name type="common">Turbot</name>
    <name type="synonym">Psetta maxima</name>
    <dbReference type="NCBI Taxonomy" id="52904"/>
    <lineage>
        <taxon>Eukaryota</taxon>
        <taxon>Metazoa</taxon>
        <taxon>Chordata</taxon>
        <taxon>Craniata</taxon>
        <taxon>Vertebrata</taxon>
        <taxon>Euteleostomi</taxon>
        <taxon>Actinopterygii</taxon>
        <taxon>Neopterygii</taxon>
        <taxon>Teleostei</taxon>
        <taxon>Neoteleostei</taxon>
        <taxon>Acanthomorphata</taxon>
        <taxon>Carangaria</taxon>
        <taxon>Pleuronectiformes</taxon>
        <taxon>Pleuronectoidei</taxon>
        <taxon>Scophthalmidae</taxon>
        <taxon>Scophthalmus</taxon>
    </lineage>
</organism>
<evidence type="ECO:0000256" key="19">
    <source>
        <dbReference type="SAM" id="Phobius"/>
    </source>
</evidence>
<dbReference type="GO" id="GO:1990782">
    <property type="term" value="F:protein tyrosine kinase binding"/>
    <property type="evidence" value="ECO:0007669"/>
    <property type="project" value="UniProtKB-ARBA"/>
</dbReference>
<dbReference type="GO" id="GO:0005743">
    <property type="term" value="C:mitochondrial inner membrane"/>
    <property type="evidence" value="ECO:0007669"/>
    <property type="project" value="UniProtKB-SubCell"/>
</dbReference>
<dbReference type="GO" id="GO:0045277">
    <property type="term" value="C:respiratory chain complex IV"/>
    <property type="evidence" value="ECO:0007669"/>
    <property type="project" value="InterPro"/>
</dbReference>
<dbReference type="InterPro" id="IPR004203">
    <property type="entry name" value="Cyt_c_oxidase_su4_fam"/>
</dbReference>
<evidence type="ECO:0000256" key="3">
    <source>
        <dbReference type="ARBA" id="ARBA00004673"/>
    </source>
</evidence>
<dbReference type="GO" id="GO:0030155">
    <property type="term" value="P:regulation of cell adhesion"/>
    <property type="evidence" value="ECO:0007669"/>
    <property type="project" value="UniProtKB-ARBA"/>
</dbReference>
<sequence>MLATRVLRLVGKRAIATSVCARGGHGVAKVEDYTMPAYFDRPDNPLPEIRFVQSLSAEQQSLKEKEKGSWATLSNEEKIALYRISFQQSFAEMNQGSAEWKSVIGGVLFFIGFTGLVVLWQRKFVYGPVPHTFDPEYKQKELQRMLDMRINPVEGFSSNWDYENKKWKNHPLITETNCCSSRTKVQKLVQDLKIEQDHEAVRHGEELRLVAHWFRGTMGNGMHKVVDGLYLGNIRDAENRESLSKNGITHILSVYNNAKPVFEDMTYLCIHAADASSQNLLQHFKECIGFIHECRLNGGSCLVHCLAGVSRSTTMVVAYLMTVTHYSWEECLSAVKAVRSFVGPNYGFMQQLQEYQATQVSEYRTWLESSFCPSPFNDQEQVGALLSQYTEQQASQRRGADQRWINEGVGVCALPSDPDGPEGSS</sequence>
<evidence type="ECO:0000256" key="14">
    <source>
        <dbReference type="ARBA" id="ARBA00023136"/>
    </source>
</evidence>
<keyword evidence="23" id="KW-1185">Reference proteome</keyword>
<gene>
    <name evidence="22" type="ORF">SMAX5B_012491</name>
</gene>
<dbReference type="GO" id="GO:0071363">
    <property type="term" value="P:cellular response to growth factor stimulus"/>
    <property type="evidence" value="ECO:0007669"/>
    <property type="project" value="UniProtKB-ARBA"/>
</dbReference>
<dbReference type="InterPro" id="IPR000387">
    <property type="entry name" value="Tyr_Pase_dom"/>
</dbReference>
<evidence type="ECO:0000256" key="6">
    <source>
        <dbReference type="ARBA" id="ARBA00011485"/>
    </source>
</evidence>
<dbReference type="Gene3D" id="3.90.190.10">
    <property type="entry name" value="Protein tyrosine phosphatase superfamily"/>
    <property type="match status" value="1"/>
</dbReference>
<dbReference type="Pfam" id="PF02936">
    <property type="entry name" value="COX4"/>
    <property type="match status" value="1"/>
</dbReference>
<dbReference type="GO" id="GO:0004722">
    <property type="term" value="F:protein serine/threonine phosphatase activity"/>
    <property type="evidence" value="ECO:0007669"/>
    <property type="project" value="UniProtKB-EC"/>
</dbReference>
<evidence type="ECO:0000256" key="9">
    <source>
        <dbReference type="ARBA" id="ARBA00022792"/>
    </source>
</evidence>
<comment type="catalytic activity">
    <reaction evidence="17">
        <text>O-phospho-L-tyrosyl-[protein] + H2O = L-tyrosyl-[protein] + phosphate</text>
        <dbReference type="Rhea" id="RHEA:10684"/>
        <dbReference type="Rhea" id="RHEA-COMP:10136"/>
        <dbReference type="Rhea" id="RHEA-COMP:20101"/>
        <dbReference type="ChEBI" id="CHEBI:15377"/>
        <dbReference type="ChEBI" id="CHEBI:43474"/>
        <dbReference type="ChEBI" id="CHEBI:46858"/>
        <dbReference type="ChEBI" id="CHEBI:61978"/>
        <dbReference type="EC" id="3.1.3.48"/>
    </reaction>
</comment>
<evidence type="ECO:0000256" key="10">
    <source>
        <dbReference type="ARBA" id="ARBA00022801"/>
    </source>
</evidence>
<feature type="domain" description="Tyrosine specific protein phosphatases" evidence="21">
    <location>
        <begin position="282"/>
        <end position="356"/>
    </location>
</feature>
<evidence type="ECO:0000256" key="7">
    <source>
        <dbReference type="ARBA" id="ARBA00022490"/>
    </source>
</evidence>
<evidence type="ECO:0000256" key="18">
    <source>
        <dbReference type="ARBA" id="ARBA00059358"/>
    </source>
</evidence>
<dbReference type="InterPro" id="IPR029021">
    <property type="entry name" value="Prot-tyrosine_phosphatase-like"/>
</dbReference>
<evidence type="ECO:0000256" key="2">
    <source>
        <dbReference type="ARBA" id="ARBA00004496"/>
    </source>
</evidence>
<dbReference type="CDD" id="cd00922">
    <property type="entry name" value="Cyt_c_Oxidase_IV"/>
    <property type="match status" value="1"/>
</dbReference>
<keyword evidence="13" id="KW-0496">Mitochondrion</keyword>
<comment type="similarity">
    <text evidence="5">Belongs to the protein-tyrosine phosphatase family. Non-receptor class dual specificity subfamily.</text>
</comment>
<keyword evidence="7" id="KW-0963">Cytoplasm</keyword>
<dbReference type="SMART" id="SM00195">
    <property type="entry name" value="DSPc"/>
    <property type="match status" value="1"/>
</dbReference>
<dbReference type="SUPFAM" id="SSF81406">
    <property type="entry name" value="Mitochondrial cytochrome c oxidase subunit IV"/>
    <property type="match status" value="1"/>
</dbReference>
<keyword evidence="9" id="KW-0999">Mitochondrion inner membrane</keyword>
<keyword evidence="10" id="KW-0378">Hydrolase</keyword>
<dbReference type="EMBL" id="CP026247">
    <property type="protein sequence ID" value="AWP01667.1"/>
    <property type="molecule type" value="Genomic_DNA"/>
</dbReference>
<keyword evidence="14 19" id="KW-0472">Membrane</keyword>
<name>A0A2U9BCG7_SCOMX</name>
<dbReference type="InterPro" id="IPR020422">
    <property type="entry name" value="TYR_PHOSPHATASE_DUAL_dom"/>
</dbReference>
<comment type="subunit">
    <text evidence="6">Component of the cytochrome c oxidase (complex IV, CIV), a multisubunit enzyme composed of 14 subunits. The complex is composed of a catalytic core of 3 subunits MT-CO1, MT-CO2 and MT-CO3, encoded in the mitochondrial DNA, and 11 supernumerary subunits COX4I, COX5A, COX5B, COX6A, COX6B, COX6C, COX7A, COX7B, COX7C, COX8 and NDUFA4, which are encoded in the nuclear genome. The complex exists as a monomer or a dimer and forms supercomplexes (SCs) in the inner mitochondrial membrane with NADH-ubiquinone oxidoreductase (complex I, CI) and ubiquinol-cytochrome c oxidoreductase (cytochrome b-c1 complex, complex III, CIII), resulting in different assemblies (supercomplex SCI(1)III(2)IV(1) and megacomplex MCI(2)III(2)IV(2)).</text>
</comment>
<evidence type="ECO:0000256" key="5">
    <source>
        <dbReference type="ARBA" id="ARBA00008601"/>
    </source>
</evidence>
<dbReference type="AlphaFoldDB" id="A0A2U9BCG7"/>
<dbReference type="PRINTS" id="PR01873">
    <property type="entry name" value="CYTCOXIDASE4"/>
</dbReference>
<evidence type="ECO:0000313" key="22">
    <source>
        <dbReference type="EMBL" id="AWP01667.1"/>
    </source>
</evidence>
<keyword evidence="12 19" id="KW-1133">Transmembrane helix</keyword>
<evidence type="ECO:0000256" key="16">
    <source>
        <dbReference type="ARBA" id="ARBA00048336"/>
    </source>
</evidence>
<comment type="function">
    <text evidence="18">Activates the Jnk signaling pathway. Dephosphorylates and deactivates p38 and stress-activated protein kinase/c-Jun N-terminal kinase (SAPK/JNK).</text>
</comment>
<comment type="catalytic activity">
    <reaction evidence="15">
        <text>O-phospho-L-seryl-[protein] + H2O = L-seryl-[protein] + phosphate</text>
        <dbReference type="Rhea" id="RHEA:20629"/>
        <dbReference type="Rhea" id="RHEA-COMP:9863"/>
        <dbReference type="Rhea" id="RHEA-COMP:11604"/>
        <dbReference type="ChEBI" id="CHEBI:15377"/>
        <dbReference type="ChEBI" id="CHEBI:29999"/>
        <dbReference type="ChEBI" id="CHEBI:43474"/>
        <dbReference type="ChEBI" id="CHEBI:83421"/>
        <dbReference type="EC" id="3.1.3.16"/>
    </reaction>
</comment>
<evidence type="ECO:0000256" key="12">
    <source>
        <dbReference type="ARBA" id="ARBA00022989"/>
    </source>
</evidence>
<dbReference type="PROSITE" id="PS50056">
    <property type="entry name" value="TYR_PHOSPHATASE_2"/>
    <property type="match status" value="1"/>
</dbReference>
<reference evidence="22 23" key="1">
    <citation type="submission" date="2017-12" db="EMBL/GenBank/DDBJ databases">
        <title>Integrating genomic resources of turbot (Scophthalmus maximus) in depth evaluation of genetic and physical mapping variation across individuals.</title>
        <authorList>
            <person name="Martinez P."/>
        </authorList>
    </citation>
    <scope>NUCLEOTIDE SEQUENCE [LARGE SCALE GENOMIC DNA]</scope>
</reference>
<evidence type="ECO:0000256" key="17">
    <source>
        <dbReference type="ARBA" id="ARBA00051722"/>
    </source>
</evidence>
<evidence type="ECO:0000256" key="1">
    <source>
        <dbReference type="ARBA" id="ARBA00004434"/>
    </source>
</evidence>
<dbReference type="SUPFAM" id="SSF52799">
    <property type="entry name" value="(Phosphotyrosine protein) phosphatases II"/>
    <property type="match status" value="1"/>
</dbReference>
<evidence type="ECO:0000259" key="20">
    <source>
        <dbReference type="PROSITE" id="PS50054"/>
    </source>
</evidence>
<dbReference type="FunFam" id="1.10.442.10:FF:000001">
    <property type="entry name" value="Cytochrome c oxidase subunit 4 isoform 1"/>
    <property type="match status" value="1"/>
</dbReference>
<dbReference type="PANTHER" id="PTHR45948">
    <property type="entry name" value="DUAL SPECIFICITY PROTEIN PHOSPHATASE DDB_G0269404-RELATED"/>
    <property type="match status" value="1"/>
</dbReference>
<feature type="transmembrane region" description="Helical" evidence="19">
    <location>
        <begin position="103"/>
        <end position="120"/>
    </location>
</feature>
<proteinExistence type="inferred from homology"/>
<evidence type="ECO:0000256" key="13">
    <source>
        <dbReference type="ARBA" id="ARBA00023128"/>
    </source>
</evidence>
<dbReference type="GO" id="GO:0004725">
    <property type="term" value="F:protein tyrosine phosphatase activity"/>
    <property type="evidence" value="ECO:0007669"/>
    <property type="project" value="UniProtKB-EC"/>
</dbReference>
<accession>A0A2U9BCG7</accession>
<dbReference type="GO" id="GO:0007165">
    <property type="term" value="P:signal transduction"/>
    <property type="evidence" value="ECO:0007669"/>
    <property type="project" value="TreeGrafter"/>
</dbReference>
<evidence type="ECO:0000313" key="23">
    <source>
        <dbReference type="Proteomes" id="UP000246464"/>
    </source>
</evidence>
<comment type="pathway">
    <text evidence="3">Energy metabolism; oxidative phosphorylation.</text>
</comment>
<dbReference type="UniPathway" id="UPA00705"/>
<dbReference type="InterPro" id="IPR000340">
    <property type="entry name" value="Dual-sp_phosphatase_cat-dom"/>
</dbReference>
<dbReference type="GO" id="GO:0050860">
    <property type="term" value="P:negative regulation of T cell receptor signaling pathway"/>
    <property type="evidence" value="ECO:0007669"/>
    <property type="project" value="UniProtKB-ARBA"/>
</dbReference>
<evidence type="ECO:0000259" key="21">
    <source>
        <dbReference type="PROSITE" id="PS50056"/>
    </source>
</evidence>
<evidence type="ECO:0000256" key="15">
    <source>
        <dbReference type="ARBA" id="ARBA00047761"/>
    </source>
</evidence>
<dbReference type="InterPro" id="IPR036639">
    <property type="entry name" value="Cyt_c_oxidase_su4_sf"/>
</dbReference>
<dbReference type="PROSITE" id="PS00383">
    <property type="entry name" value="TYR_PHOSPHATASE_1"/>
    <property type="match status" value="1"/>
</dbReference>
<dbReference type="Gene3D" id="1.10.442.10">
    <property type="entry name" value="Cytochrome c oxidase subunit IV"/>
    <property type="match status" value="1"/>
</dbReference>
<evidence type="ECO:0000256" key="8">
    <source>
        <dbReference type="ARBA" id="ARBA00022692"/>
    </source>
</evidence>
<comment type="subcellular location">
    <subcellularLocation>
        <location evidence="2">Cytoplasm</location>
    </subcellularLocation>
    <subcellularLocation>
        <location evidence="1">Mitochondrion inner membrane</location>
        <topology evidence="1">Single-pass membrane protein</topology>
    </subcellularLocation>
</comment>
<evidence type="ECO:0000256" key="4">
    <source>
        <dbReference type="ARBA" id="ARBA00008135"/>
    </source>
</evidence>
<dbReference type="FunFam" id="3.90.190.10:FF:000048">
    <property type="entry name" value="dual specificity protein phosphatase 22 isoform X1"/>
    <property type="match status" value="1"/>
</dbReference>
<dbReference type="Pfam" id="PF00782">
    <property type="entry name" value="DSPc"/>
    <property type="match status" value="1"/>
</dbReference>
<dbReference type="InterPro" id="IPR013288">
    <property type="entry name" value="Cyt_c_oxidase_su4"/>
</dbReference>
<dbReference type="Proteomes" id="UP000246464">
    <property type="component" value="Chromosome 5"/>
</dbReference>
<dbReference type="PROSITE" id="PS50054">
    <property type="entry name" value="TYR_PHOSPHATASE_DUAL"/>
    <property type="match status" value="1"/>
</dbReference>
<dbReference type="InterPro" id="IPR016130">
    <property type="entry name" value="Tyr_Pase_AS"/>
</dbReference>
<dbReference type="STRING" id="52904.ENSSMAP00000002486"/>
<protein>
    <submittedName>
        <fullName evidence="22">Putative dual specificity protein phosphatase 22-A-like</fullName>
    </submittedName>
</protein>
<comment type="catalytic activity">
    <reaction evidence="16">
        <text>O-phospho-L-threonyl-[protein] + H2O = L-threonyl-[protein] + phosphate</text>
        <dbReference type="Rhea" id="RHEA:47004"/>
        <dbReference type="Rhea" id="RHEA-COMP:11060"/>
        <dbReference type="Rhea" id="RHEA-COMP:11605"/>
        <dbReference type="ChEBI" id="CHEBI:15377"/>
        <dbReference type="ChEBI" id="CHEBI:30013"/>
        <dbReference type="ChEBI" id="CHEBI:43474"/>
        <dbReference type="ChEBI" id="CHEBI:61977"/>
        <dbReference type="EC" id="3.1.3.16"/>
    </reaction>
</comment>